<proteinExistence type="predicted"/>
<dbReference type="AlphaFoldDB" id="A0A0N8H8B0"/>
<accession>A0A0N8H8B0</accession>
<gene>
    <name evidence="1" type="ORF">AK830_g2447</name>
</gene>
<keyword evidence="2" id="KW-1185">Reference proteome</keyword>
<sequence>MSAVSYKASVSDQASVSINIDPADKVKARIAAVRSGKDLKNAIITQTNGTTSSLMPHDVSEADCDAAATAIQQLVHVASTLPSDGRPQTSSATNGFSVQSTAQPSQLLNLAMPPHRPDAGISIIDAALVSAKDTVVTGSTPFPDNASTNAIIQAPDFSSLQQIMLGDSTVFKTLTIMSEFAAMAGLGFSVIANDIKMPWMAEGKPHEVSGIIKQVSIPIKLLVLMPGFIQPRSNDDSWETQMDAVVTDLAFMKVLHGIFDKVA</sequence>
<evidence type="ECO:0000313" key="2">
    <source>
        <dbReference type="Proteomes" id="UP000050424"/>
    </source>
</evidence>
<protein>
    <submittedName>
        <fullName evidence="1">Uncharacterized protein</fullName>
    </submittedName>
</protein>
<dbReference type="Proteomes" id="UP000050424">
    <property type="component" value="Unassembled WGS sequence"/>
</dbReference>
<organism evidence="1 2">
    <name type="scientific">Neonectria ditissima</name>
    <dbReference type="NCBI Taxonomy" id="78410"/>
    <lineage>
        <taxon>Eukaryota</taxon>
        <taxon>Fungi</taxon>
        <taxon>Dikarya</taxon>
        <taxon>Ascomycota</taxon>
        <taxon>Pezizomycotina</taxon>
        <taxon>Sordariomycetes</taxon>
        <taxon>Hypocreomycetidae</taxon>
        <taxon>Hypocreales</taxon>
        <taxon>Nectriaceae</taxon>
        <taxon>Neonectria</taxon>
    </lineage>
</organism>
<evidence type="ECO:0000313" key="1">
    <source>
        <dbReference type="EMBL" id="KPM44068.1"/>
    </source>
</evidence>
<dbReference type="EMBL" id="LKCW01000023">
    <property type="protein sequence ID" value="KPM44068.1"/>
    <property type="molecule type" value="Genomic_DNA"/>
</dbReference>
<name>A0A0N8H8B0_9HYPO</name>
<comment type="caution">
    <text evidence="1">The sequence shown here is derived from an EMBL/GenBank/DDBJ whole genome shotgun (WGS) entry which is preliminary data.</text>
</comment>
<reference evidence="1 2" key="1">
    <citation type="submission" date="2015-09" db="EMBL/GenBank/DDBJ databases">
        <title>Draft genome of a European isolate of the apple canker pathogen Neonectria ditissima.</title>
        <authorList>
            <person name="Gomez-Cortecero A."/>
            <person name="Harrison R.J."/>
            <person name="Armitage A.D."/>
        </authorList>
    </citation>
    <scope>NUCLEOTIDE SEQUENCE [LARGE SCALE GENOMIC DNA]</scope>
    <source>
        <strain evidence="1 2">R09/05</strain>
    </source>
</reference>